<evidence type="ECO:0000313" key="1">
    <source>
        <dbReference type="EMBL" id="MBO2009173.1"/>
    </source>
</evidence>
<keyword evidence="2" id="KW-1185">Reference proteome</keyword>
<organism evidence="1 2">
    <name type="scientific">Hymenobacter negativus</name>
    <dbReference type="NCBI Taxonomy" id="2795026"/>
    <lineage>
        <taxon>Bacteria</taxon>
        <taxon>Pseudomonadati</taxon>
        <taxon>Bacteroidota</taxon>
        <taxon>Cytophagia</taxon>
        <taxon>Cytophagales</taxon>
        <taxon>Hymenobacteraceae</taxon>
        <taxon>Hymenobacter</taxon>
    </lineage>
</organism>
<dbReference type="RefSeq" id="WP_208174792.1">
    <property type="nucleotide sequence ID" value="NZ_JAGETZ010000003.1"/>
</dbReference>
<proteinExistence type="predicted"/>
<dbReference type="EMBL" id="JAGETZ010000003">
    <property type="protein sequence ID" value="MBO2009173.1"/>
    <property type="molecule type" value="Genomic_DNA"/>
</dbReference>
<name>A0ABS3QDV9_9BACT</name>
<sequence>MKTIWHRLSAPTPRFWRRVRLIAGGLAAGITTAAHYDLAPADWLPLLGKLATVAASIAATASFTCSDAPAEADQIPS</sequence>
<evidence type="ECO:0008006" key="3">
    <source>
        <dbReference type="Google" id="ProtNLM"/>
    </source>
</evidence>
<reference evidence="1 2" key="1">
    <citation type="submission" date="2021-03" db="EMBL/GenBank/DDBJ databases">
        <authorList>
            <person name="Kim M.K."/>
        </authorList>
    </citation>
    <scope>NUCLEOTIDE SEQUENCE [LARGE SCALE GENOMIC DNA]</scope>
    <source>
        <strain evidence="1 2">BT442</strain>
    </source>
</reference>
<comment type="caution">
    <text evidence="1">The sequence shown here is derived from an EMBL/GenBank/DDBJ whole genome shotgun (WGS) entry which is preliminary data.</text>
</comment>
<dbReference type="Proteomes" id="UP000664369">
    <property type="component" value="Unassembled WGS sequence"/>
</dbReference>
<evidence type="ECO:0000313" key="2">
    <source>
        <dbReference type="Proteomes" id="UP000664369"/>
    </source>
</evidence>
<gene>
    <name evidence="1" type="ORF">J4E00_08920</name>
</gene>
<accession>A0ABS3QDV9</accession>
<protein>
    <recommendedName>
        <fullName evidence="3">Holin</fullName>
    </recommendedName>
</protein>